<accession>A0A0H3CYF9</accession>
<dbReference type="InterPro" id="IPR038693">
    <property type="entry name" value="PaaB_sf"/>
</dbReference>
<dbReference type="Pfam" id="PF06243">
    <property type="entry name" value="PaaB"/>
    <property type="match status" value="1"/>
</dbReference>
<reference evidence="1 2" key="1">
    <citation type="journal article" date="2010" name="Cell Res.">
        <title>Complete genome sequence of the rifamycin SV-producing Amycolatopsis mediterranei U32 revealed its genetic characteristics in phylogeny and metabolism.</title>
        <authorList>
            <person name="Zhao W."/>
            <person name="Zhong Y."/>
            <person name="Yuan H."/>
            <person name="Wang J."/>
            <person name="Zheng H."/>
            <person name="Wang Y."/>
            <person name="Cen X."/>
            <person name="Xu F."/>
            <person name="Bai J."/>
            <person name="Han X."/>
            <person name="Lu G."/>
            <person name="Zhu Y."/>
            <person name="Shao Z."/>
            <person name="Yan H."/>
            <person name="Li C."/>
            <person name="Peng N."/>
            <person name="Zhang Z."/>
            <person name="Zhang Y."/>
            <person name="Lin W."/>
            <person name="Fan Y."/>
            <person name="Qin Z."/>
            <person name="Hu Y."/>
            <person name="Zhu B."/>
            <person name="Wang S."/>
            <person name="Ding X."/>
            <person name="Zhao G.P."/>
        </authorList>
    </citation>
    <scope>NUCLEOTIDE SEQUENCE [LARGE SCALE GENOMIC DNA]</scope>
    <source>
        <strain evidence="2">U-32</strain>
    </source>
</reference>
<protein>
    <submittedName>
        <fullName evidence="1">Phenylacetic acid degradation protein PaaB</fullName>
    </submittedName>
</protein>
<dbReference type="NCBIfam" id="TIGR02157">
    <property type="entry name" value="PA_CoA_Oxy2"/>
    <property type="match status" value="1"/>
</dbReference>
<evidence type="ECO:0000313" key="1">
    <source>
        <dbReference type="EMBL" id="ADJ43378.1"/>
    </source>
</evidence>
<sequence length="118" mass="13041">MTDLTAEGGHGAVPLEGVPAAPGPIKHDWPLYEVFVRGKRGLNHVHVGSLHAADDRMALHHARDLYTRRNEGVSIWVVRAADITASSPDEKDPFFAPSGDKVYRHPTFYDIPEDVPHI</sequence>
<evidence type="ECO:0000313" key="2">
    <source>
        <dbReference type="Proteomes" id="UP000000328"/>
    </source>
</evidence>
<proteinExistence type="predicted"/>
<dbReference type="Gene3D" id="3.10.20.520">
    <property type="entry name" value="Phenylacetic acid degradation B"/>
    <property type="match status" value="1"/>
</dbReference>
<dbReference type="Proteomes" id="UP000000328">
    <property type="component" value="Chromosome"/>
</dbReference>
<gene>
    <name evidence="1" type="primary">paaB</name>
    <name evidence="1" type="ordered locus">AMED_1565</name>
</gene>
<dbReference type="InterPro" id="IPR009359">
    <property type="entry name" value="PaaB"/>
</dbReference>
<dbReference type="OrthoDB" id="8593533at2"/>
<organism evidence="1 2">
    <name type="scientific">Amycolatopsis mediterranei (strain U-32)</name>
    <dbReference type="NCBI Taxonomy" id="749927"/>
    <lineage>
        <taxon>Bacteria</taxon>
        <taxon>Bacillati</taxon>
        <taxon>Actinomycetota</taxon>
        <taxon>Actinomycetes</taxon>
        <taxon>Pseudonocardiales</taxon>
        <taxon>Pseudonocardiaceae</taxon>
        <taxon>Amycolatopsis</taxon>
    </lineage>
</organism>
<dbReference type="EMBL" id="CP002000">
    <property type="protein sequence ID" value="ADJ43378.1"/>
    <property type="molecule type" value="Genomic_DNA"/>
</dbReference>
<name>A0A0H3CYF9_AMYMU</name>
<dbReference type="eggNOG" id="COG3460">
    <property type="taxonomic scope" value="Bacteria"/>
</dbReference>
<dbReference type="PATRIC" id="fig|749927.5.peg.1611"/>
<dbReference type="KEGG" id="amd:AMED_1565"/>
<dbReference type="AlphaFoldDB" id="A0A0H3CYF9"/>
<dbReference type="HOGENOM" id="CLU_141459_0_0_11"/>